<sequence>MKDNSDKEFKAIDSAFTKEIRSDLEQNMERFRDPIVLGEMVYRLLEERENTNRLLKNILQKLEQIEAKTFAKTPQDETMLPEIDEQILSFVKESGKVTSEEVRAKFNYRGKNAASARLNRLFEMNLLKKQQVGKKVYFFPQ</sequence>
<dbReference type="Proteomes" id="UP000789941">
    <property type="component" value="Unassembled WGS sequence"/>
</dbReference>
<dbReference type="EMBL" id="CABMJJ010000007">
    <property type="protein sequence ID" value="VVC03393.1"/>
    <property type="molecule type" value="Genomic_DNA"/>
</dbReference>
<reference evidence="1 2" key="1">
    <citation type="submission" date="2019-08" db="EMBL/GenBank/DDBJ databases">
        <authorList>
            <person name="Vazquez-Campos X."/>
        </authorList>
    </citation>
    <scope>NUCLEOTIDE SEQUENCE [LARGE SCALE GENOMIC DNA]</scope>
    <source>
        <strain evidence="1">LFW-283_2</strain>
    </source>
</reference>
<proteinExistence type="predicted"/>
<comment type="caution">
    <text evidence="1">The sequence shown here is derived from an EMBL/GenBank/DDBJ whole genome shotgun (WGS) entry which is preliminary data.</text>
</comment>
<dbReference type="InterPro" id="IPR036390">
    <property type="entry name" value="WH_DNA-bd_sf"/>
</dbReference>
<accession>A0A5E4LQR5</accession>
<evidence type="ECO:0000313" key="2">
    <source>
        <dbReference type="Proteomes" id="UP000789941"/>
    </source>
</evidence>
<dbReference type="AlphaFoldDB" id="A0A5E4LQR5"/>
<dbReference type="SUPFAM" id="SSF46785">
    <property type="entry name" value="Winged helix' DNA-binding domain"/>
    <property type="match status" value="1"/>
</dbReference>
<protein>
    <submittedName>
        <fullName evidence="1">Uncharacterized protein</fullName>
    </submittedName>
</protein>
<evidence type="ECO:0000313" key="1">
    <source>
        <dbReference type="EMBL" id="VVC03393.1"/>
    </source>
</evidence>
<gene>
    <name evidence="1" type="ORF">LFW2832_00341</name>
</gene>
<organism evidence="1 2">
    <name type="scientific">Candidatus Bilamarchaeum dharawalense</name>
    <dbReference type="NCBI Taxonomy" id="2885759"/>
    <lineage>
        <taxon>Archaea</taxon>
        <taxon>Candidatus Micrarchaeota</taxon>
        <taxon>Candidatus Micrarchaeia</taxon>
        <taxon>Candidatus Anstonellales</taxon>
        <taxon>Candidatus Bilamarchaeaceae</taxon>
        <taxon>Candidatus Bilamarchaeum</taxon>
    </lineage>
</organism>
<name>A0A5E4LQR5_9ARCH</name>